<dbReference type="InterPro" id="IPR012337">
    <property type="entry name" value="RNaseH-like_sf"/>
</dbReference>
<dbReference type="InterPro" id="IPR036397">
    <property type="entry name" value="RNaseH_sf"/>
</dbReference>
<dbReference type="GO" id="GO:0003676">
    <property type="term" value="F:nucleic acid binding"/>
    <property type="evidence" value="ECO:0007669"/>
    <property type="project" value="InterPro"/>
</dbReference>
<accession>A0A9D3VTD5</accession>
<organism evidence="2 3">
    <name type="scientific">Gossypium stocksii</name>
    <dbReference type="NCBI Taxonomy" id="47602"/>
    <lineage>
        <taxon>Eukaryota</taxon>
        <taxon>Viridiplantae</taxon>
        <taxon>Streptophyta</taxon>
        <taxon>Embryophyta</taxon>
        <taxon>Tracheophyta</taxon>
        <taxon>Spermatophyta</taxon>
        <taxon>Magnoliopsida</taxon>
        <taxon>eudicotyledons</taxon>
        <taxon>Gunneridae</taxon>
        <taxon>Pentapetalae</taxon>
        <taxon>rosids</taxon>
        <taxon>malvids</taxon>
        <taxon>Malvales</taxon>
        <taxon>Malvaceae</taxon>
        <taxon>Malvoideae</taxon>
        <taxon>Gossypium</taxon>
    </lineage>
</organism>
<proteinExistence type="predicted"/>
<feature type="domain" description="RNase H type-1" evidence="1">
    <location>
        <begin position="130"/>
        <end position="250"/>
    </location>
</feature>
<dbReference type="AlphaFoldDB" id="A0A9D3VTD5"/>
<gene>
    <name evidence="2" type="ORF">J1N35_013671</name>
</gene>
<dbReference type="InterPro" id="IPR002156">
    <property type="entry name" value="RNaseH_domain"/>
</dbReference>
<evidence type="ECO:0000259" key="1">
    <source>
        <dbReference type="Pfam" id="PF13456"/>
    </source>
</evidence>
<dbReference type="InterPro" id="IPR052929">
    <property type="entry name" value="RNase_H-like_EbsB-rel"/>
</dbReference>
<evidence type="ECO:0000313" key="3">
    <source>
        <dbReference type="Proteomes" id="UP000828251"/>
    </source>
</evidence>
<dbReference type="PANTHER" id="PTHR47074">
    <property type="entry name" value="BNAC02G40300D PROTEIN"/>
    <property type="match status" value="1"/>
</dbReference>
<keyword evidence="3" id="KW-1185">Reference proteome</keyword>
<protein>
    <recommendedName>
        <fullName evidence="1">RNase H type-1 domain-containing protein</fullName>
    </recommendedName>
</protein>
<dbReference type="CDD" id="cd06222">
    <property type="entry name" value="RNase_H_like"/>
    <property type="match status" value="1"/>
</dbReference>
<reference evidence="2 3" key="1">
    <citation type="journal article" date="2021" name="Plant Biotechnol. J.">
        <title>Multi-omics assisted identification of the key and species-specific regulatory components of drought-tolerant mechanisms in Gossypium stocksii.</title>
        <authorList>
            <person name="Yu D."/>
            <person name="Ke L."/>
            <person name="Zhang D."/>
            <person name="Wu Y."/>
            <person name="Sun Y."/>
            <person name="Mei J."/>
            <person name="Sun J."/>
            <person name="Sun Y."/>
        </authorList>
    </citation>
    <scope>NUCLEOTIDE SEQUENCE [LARGE SCALE GENOMIC DNA]</scope>
    <source>
        <strain evidence="3">cv. E1</strain>
        <tissue evidence="2">Leaf</tissue>
    </source>
</reference>
<dbReference type="PANTHER" id="PTHR47074:SF61">
    <property type="entry name" value="RNASE H TYPE-1 DOMAIN-CONTAINING PROTEIN"/>
    <property type="match status" value="1"/>
</dbReference>
<dbReference type="EMBL" id="JAIQCV010000005">
    <property type="protein sequence ID" value="KAH1096750.1"/>
    <property type="molecule type" value="Genomic_DNA"/>
</dbReference>
<dbReference type="Gene3D" id="3.30.420.10">
    <property type="entry name" value="Ribonuclease H-like superfamily/Ribonuclease H"/>
    <property type="match status" value="1"/>
</dbReference>
<evidence type="ECO:0000313" key="2">
    <source>
        <dbReference type="EMBL" id="KAH1096750.1"/>
    </source>
</evidence>
<dbReference type="Pfam" id="PF13456">
    <property type="entry name" value="RVT_3"/>
    <property type="match status" value="1"/>
</dbReference>
<dbReference type="Proteomes" id="UP000828251">
    <property type="component" value="Unassembled WGS sequence"/>
</dbReference>
<dbReference type="OrthoDB" id="999700at2759"/>
<dbReference type="GO" id="GO:0004523">
    <property type="term" value="F:RNA-DNA hybrid ribonuclease activity"/>
    <property type="evidence" value="ECO:0007669"/>
    <property type="project" value="InterPro"/>
</dbReference>
<sequence>MGSASCRRCQNGAESREHVFRDYPIANEAWTKLGFSWPSQDENSDFNEWLNNVFELYSLNQCRVFAYTLWALWSTINRFIHEGEVKSGSQTADFVKNYINELDGLSSCLPVNRLPLSRWATPTDSWLKINFDAAFKKERKESCLGLVVRNTRDEAICSKMVFHENIPSAFATETMACLQAIRLGLHLGLRKVEIEGDSRTVIRKLQEEGEDRSEIEVFIQDSRYLSLDFESCDFKFVSREANKVAHLITKEGINKGETTYLQNAVFTGVEEALMEDRRWMVPPRG</sequence>
<name>A0A9D3VTD5_9ROSI</name>
<dbReference type="InterPro" id="IPR044730">
    <property type="entry name" value="RNase_H-like_dom_plant"/>
</dbReference>
<dbReference type="SUPFAM" id="SSF53098">
    <property type="entry name" value="Ribonuclease H-like"/>
    <property type="match status" value="1"/>
</dbReference>
<comment type="caution">
    <text evidence="2">The sequence shown here is derived from an EMBL/GenBank/DDBJ whole genome shotgun (WGS) entry which is preliminary data.</text>
</comment>